<evidence type="ECO:0000313" key="1">
    <source>
        <dbReference type="EMBL" id="KAJ1679275.1"/>
    </source>
</evidence>
<dbReference type="Proteomes" id="UP001145114">
    <property type="component" value="Unassembled WGS sequence"/>
</dbReference>
<organism evidence="1 2">
    <name type="scientific">Spiromyces aspiralis</name>
    <dbReference type="NCBI Taxonomy" id="68401"/>
    <lineage>
        <taxon>Eukaryota</taxon>
        <taxon>Fungi</taxon>
        <taxon>Fungi incertae sedis</taxon>
        <taxon>Zoopagomycota</taxon>
        <taxon>Kickxellomycotina</taxon>
        <taxon>Kickxellomycetes</taxon>
        <taxon>Kickxellales</taxon>
        <taxon>Kickxellaceae</taxon>
        <taxon>Spiromyces</taxon>
    </lineage>
</organism>
<proteinExistence type="predicted"/>
<comment type="caution">
    <text evidence="1">The sequence shown here is derived from an EMBL/GenBank/DDBJ whole genome shotgun (WGS) entry which is preliminary data.</text>
</comment>
<reference evidence="1" key="1">
    <citation type="submission" date="2022-06" db="EMBL/GenBank/DDBJ databases">
        <title>Phylogenomic reconstructions and comparative analyses of Kickxellomycotina fungi.</title>
        <authorList>
            <person name="Reynolds N.K."/>
            <person name="Stajich J.E."/>
            <person name="Barry K."/>
            <person name="Grigoriev I.V."/>
            <person name="Crous P."/>
            <person name="Smith M.E."/>
        </authorList>
    </citation>
    <scope>NUCLEOTIDE SEQUENCE</scope>
    <source>
        <strain evidence="1">RSA 2271</strain>
    </source>
</reference>
<name>A0ACC1HTA1_9FUNG</name>
<evidence type="ECO:0000313" key="2">
    <source>
        <dbReference type="Proteomes" id="UP001145114"/>
    </source>
</evidence>
<gene>
    <name evidence="1" type="ORF">EV182_002378</name>
</gene>
<feature type="non-terminal residue" evidence="1">
    <location>
        <position position="1"/>
    </location>
</feature>
<protein>
    <submittedName>
        <fullName evidence="1">Uncharacterized protein</fullName>
    </submittedName>
</protein>
<accession>A0ACC1HTA1</accession>
<sequence>LTLATDVISKSLFNRAFLTQSPSSPANRAIATLAGNRSSHTSPLPIYRLSKHLSNTSISSTSSAFFVASDPQSLSKYVQKGAEADSDSAEPHRKEGGGGKAWPVRRVDSTLSVEDKDTVQLHQPRALHSASPGTKSQSSSSSSDSGHGHSNNLRILRSKKLPRPSVHTASEQPKALVAGNSAKANGAITKHSRRRDSPLSSDASQGCPSPTSTTPYLQPSVSAVGDDDNNITHHHHHHSMSRSSSNSSGTNTSLEAWKNALRPPRNPSIASFSKLGSAIFSSTTSSLNLETIKLRKSSKLRKDAEIFMAIPNSIYSNVIDILDAQSGIVVYRRVNHSFNHWLTTFHDAEVLKFDAEGGQHPDNFLYYDQHQHHQHSSQHNGSDYSDTCNDSAASDSSGGVDLMLESHHPHPSNKKASGSVTTVESASSGSDVSAPHQQHHHYHNMLGANYGRLDESYADVGSLWTITCPHPDRFPFHCRYIANMLDTIPMITMISDRRRFRYHFRAFRTHDLLWETKITPSAKNGYRIILECSRKGTPLAQIEAYLEDRYNGNASIADMETMQRVARSGSDKPEEDEVEAPATPSTITAASIEDYKNTMTMIYIFPTLYEKIDSGHDSKVTESLILYTAIEMLEYATIRFDPNYVPLFELH</sequence>
<dbReference type="EMBL" id="JAMZIH010000484">
    <property type="protein sequence ID" value="KAJ1679275.1"/>
    <property type="molecule type" value="Genomic_DNA"/>
</dbReference>
<keyword evidence="2" id="KW-1185">Reference proteome</keyword>